<dbReference type="RefSeq" id="WP_009806935.1">
    <property type="nucleotide sequence ID" value="NZ_CH724131.1"/>
</dbReference>
<dbReference type="InterPro" id="IPR001902">
    <property type="entry name" value="SLC26A/SulP_fam"/>
</dbReference>
<dbReference type="InterPro" id="IPR011547">
    <property type="entry name" value="SLC26A/SulP_dom"/>
</dbReference>
<dbReference type="NCBIfam" id="TIGR00815">
    <property type="entry name" value="sulP"/>
    <property type="match status" value="1"/>
</dbReference>
<dbReference type="EMBL" id="AAMO01000005">
    <property type="protein sequence ID" value="EAQ03181.1"/>
    <property type="molecule type" value="Genomic_DNA"/>
</dbReference>
<dbReference type="PROSITE" id="PS50801">
    <property type="entry name" value="STAS"/>
    <property type="match status" value="1"/>
</dbReference>
<organism evidence="7 8">
    <name type="scientific">Pseudooceanicola batsensis (strain ATCC BAA-863 / DSM 15984 / KCTC 12145 / HTCC2597)</name>
    <name type="common">Oceanicola batsensis</name>
    <dbReference type="NCBI Taxonomy" id="252305"/>
    <lineage>
        <taxon>Bacteria</taxon>
        <taxon>Pseudomonadati</taxon>
        <taxon>Pseudomonadota</taxon>
        <taxon>Alphaproteobacteria</taxon>
        <taxon>Rhodobacterales</taxon>
        <taxon>Paracoccaceae</taxon>
        <taxon>Pseudooceanicola</taxon>
    </lineage>
</organism>
<feature type="transmembrane region" description="Helical" evidence="5">
    <location>
        <begin position="351"/>
        <end position="371"/>
    </location>
</feature>
<keyword evidence="4 5" id="KW-0472">Membrane</keyword>
<dbReference type="HOGENOM" id="CLU_003182_13_2_5"/>
<feature type="transmembrane region" description="Helical" evidence="5">
    <location>
        <begin position="277"/>
        <end position="301"/>
    </location>
</feature>
<feature type="transmembrane region" description="Helical" evidence="5">
    <location>
        <begin position="108"/>
        <end position="129"/>
    </location>
</feature>
<dbReference type="SUPFAM" id="SSF52091">
    <property type="entry name" value="SpoIIaa-like"/>
    <property type="match status" value="1"/>
</dbReference>
<comment type="caution">
    <text evidence="7">The sequence shown here is derived from an EMBL/GenBank/DDBJ whole genome shotgun (WGS) entry which is preliminary data.</text>
</comment>
<dbReference type="OrthoDB" id="9769739at2"/>
<evidence type="ECO:0000313" key="7">
    <source>
        <dbReference type="EMBL" id="EAQ03181.1"/>
    </source>
</evidence>
<feature type="transmembrane region" description="Helical" evidence="5">
    <location>
        <begin position="376"/>
        <end position="395"/>
    </location>
</feature>
<evidence type="ECO:0000256" key="3">
    <source>
        <dbReference type="ARBA" id="ARBA00022989"/>
    </source>
</evidence>
<dbReference type="PANTHER" id="PTHR11814">
    <property type="entry name" value="SULFATE TRANSPORTER"/>
    <property type="match status" value="1"/>
</dbReference>
<feature type="transmembrane region" description="Helical" evidence="5">
    <location>
        <begin position="60"/>
        <end position="75"/>
    </location>
</feature>
<keyword evidence="8" id="KW-1185">Reference proteome</keyword>
<evidence type="ECO:0000313" key="8">
    <source>
        <dbReference type="Proteomes" id="UP000004318"/>
    </source>
</evidence>
<feature type="transmembrane region" description="Helical" evidence="5">
    <location>
        <begin position="224"/>
        <end position="244"/>
    </location>
</feature>
<sequence length="584" mass="61690">MTRSPLSGLNIRRYFPILDWSKRYTRQTLASDLMAALIVTIMLIPQSLAYALLAGLPAEMGLYASILPLVAYAIFGTSRALAVGPVAVVSLMTAAAAGNLAAQGTPDYIMAAITLAFLSGLMLLALGLLRLGFLANFLSHPVIAGFITASGVLIATSQLKHILGVQAEGHDLVDLLGSLIGNLGQTNLVTLAIGVASLGFLFWVRKGLRPLLLATGLPPRMADLLARAGPVLAVAASVLAVWGLGLDERGVAIVGDVPVGLPPLSLPSFSGALWRELFLSALLISIIGFVESVSVAQTLAAKKRQRIVPDQELIGLGASNVAAAMSGGYPVTGGFARSVVNFDAGAETPAAGAFTALGIAMAALLLTPLLFFLPKAVLAATIIVAVLSLVDLSILKRTWGYSRVDFAAVTATIVLTLGFGVEIGVSAGVALSILLFLYKTSRPHVAEVGLVPGTQHFRNINRHRVVTHPNLVTIRIDESLYFANAAFLQDLIRDRVICDQPIRHVVLMCSAVNEIDLSALESLEALNRQLDEMGIKLHLSEVKGPVMDRLKRSHFLEEMTGDVFLSQYDAHVALAGRPAEAAAE</sequence>
<feature type="transmembrane region" description="Helical" evidence="5">
    <location>
        <begin position="183"/>
        <end position="204"/>
    </location>
</feature>
<feature type="transmembrane region" description="Helical" evidence="5">
    <location>
        <begin position="407"/>
        <end position="437"/>
    </location>
</feature>
<dbReference type="GO" id="GO:0016020">
    <property type="term" value="C:membrane"/>
    <property type="evidence" value="ECO:0007669"/>
    <property type="project" value="UniProtKB-SubCell"/>
</dbReference>
<dbReference type="Gene3D" id="3.30.750.24">
    <property type="entry name" value="STAS domain"/>
    <property type="match status" value="1"/>
</dbReference>
<protein>
    <submittedName>
        <fullName evidence="7">Sulfate permease</fullName>
    </submittedName>
</protein>
<dbReference type="Pfam" id="PF01740">
    <property type="entry name" value="STAS"/>
    <property type="match status" value="1"/>
</dbReference>
<proteinExistence type="predicted"/>
<evidence type="ECO:0000256" key="5">
    <source>
        <dbReference type="SAM" id="Phobius"/>
    </source>
</evidence>
<evidence type="ECO:0000259" key="6">
    <source>
        <dbReference type="PROSITE" id="PS50801"/>
    </source>
</evidence>
<gene>
    <name evidence="7" type="ORF">OB2597_13593</name>
</gene>
<dbReference type="GO" id="GO:0055085">
    <property type="term" value="P:transmembrane transport"/>
    <property type="evidence" value="ECO:0007669"/>
    <property type="project" value="InterPro"/>
</dbReference>
<keyword evidence="2 5" id="KW-0812">Transmembrane</keyword>
<feature type="transmembrane region" description="Helical" evidence="5">
    <location>
        <begin position="313"/>
        <end position="331"/>
    </location>
</feature>
<dbReference type="Proteomes" id="UP000004318">
    <property type="component" value="Unassembled WGS sequence"/>
</dbReference>
<dbReference type="Pfam" id="PF00916">
    <property type="entry name" value="Sulfate_transp"/>
    <property type="match status" value="1"/>
</dbReference>
<name>A3TYE7_PSEBH</name>
<feature type="transmembrane region" description="Helical" evidence="5">
    <location>
        <begin position="33"/>
        <end position="54"/>
    </location>
</feature>
<dbReference type="InterPro" id="IPR036513">
    <property type="entry name" value="STAS_dom_sf"/>
</dbReference>
<feature type="transmembrane region" description="Helical" evidence="5">
    <location>
        <begin position="141"/>
        <end position="163"/>
    </location>
</feature>
<feature type="domain" description="STAS" evidence="6">
    <location>
        <begin position="461"/>
        <end position="574"/>
    </location>
</feature>
<dbReference type="STRING" id="252305.OB2597_13593"/>
<evidence type="ECO:0000256" key="1">
    <source>
        <dbReference type="ARBA" id="ARBA00004141"/>
    </source>
</evidence>
<dbReference type="InterPro" id="IPR002645">
    <property type="entry name" value="STAS_dom"/>
</dbReference>
<comment type="subcellular location">
    <subcellularLocation>
        <location evidence="1">Membrane</location>
        <topology evidence="1">Multi-pass membrane protein</topology>
    </subcellularLocation>
</comment>
<keyword evidence="3 5" id="KW-1133">Transmembrane helix</keyword>
<evidence type="ECO:0000256" key="4">
    <source>
        <dbReference type="ARBA" id="ARBA00023136"/>
    </source>
</evidence>
<evidence type="ECO:0000256" key="2">
    <source>
        <dbReference type="ARBA" id="ARBA00022692"/>
    </source>
</evidence>
<dbReference type="CDD" id="cd07042">
    <property type="entry name" value="STAS_SulP_like_sulfate_transporter"/>
    <property type="match status" value="1"/>
</dbReference>
<dbReference type="eggNOG" id="COG0659">
    <property type="taxonomic scope" value="Bacteria"/>
</dbReference>
<accession>A3TYE7</accession>
<reference evidence="7 8" key="1">
    <citation type="journal article" date="2010" name="J. Bacteriol.">
        <title>Genome sequences of Oceanicola granulosus HTCC2516(T) and Oceanicola batsensis HTCC2597(TDelta).</title>
        <authorList>
            <person name="Thrash J.C."/>
            <person name="Cho J.C."/>
            <person name="Vergin K.L."/>
            <person name="Giovannoni S.J."/>
        </authorList>
    </citation>
    <scope>NUCLEOTIDE SEQUENCE [LARGE SCALE GENOMIC DNA]</scope>
    <source>
        <strain evidence="8">ATCC BAA-863 / DSM 15984 / KCTC 12145 / HTCC2597</strain>
    </source>
</reference>
<dbReference type="AlphaFoldDB" id="A3TYE7"/>